<keyword evidence="4" id="KW-0539">Nucleus</keyword>
<dbReference type="EMBL" id="JACEIK010000130">
    <property type="protein sequence ID" value="MCD7450408.1"/>
    <property type="molecule type" value="Genomic_DNA"/>
</dbReference>
<feature type="compositionally biased region" description="Basic residues" evidence="5">
    <location>
        <begin position="13"/>
        <end position="28"/>
    </location>
</feature>
<comment type="caution">
    <text evidence="6">The sequence shown here is derived from an EMBL/GenBank/DDBJ whole genome shotgun (WGS) entry which is preliminary data.</text>
</comment>
<evidence type="ECO:0000256" key="2">
    <source>
        <dbReference type="ARBA" id="ARBA00022478"/>
    </source>
</evidence>
<dbReference type="PANTHER" id="PTHR13408">
    <property type="entry name" value="DNA-DIRECTED RNA POLYMERASE III"/>
    <property type="match status" value="1"/>
</dbReference>
<gene>
    <name evidence="6" type="ORF">HAX54_006041</name>
</gene>
<feature type="region of interest" description="Disordered" evidence="5">
    <location>
        <begin position="1"/>
        <end position="47"/>
    </location>
</feature>
<sequence length="372" mass="40368">MDPDLPLSSSSTRKVKFAPKGPPRRKKQVSVQPKTEADGNEDTDDNEAAEAVLRKVNERLTRQKPKTEKKAVEVAFAHALASPTSVRTSGKPRELTVNRDTIAKDNESYDRMDIDSLPTLPSSTGSDLAEISVNNSDSLLKRKKKEYKEPWDYHHSNYPITLPLRRPCAGDPEILNEAEFGKAAANAEYDENNINPASELGLLEKKDDVQFLFLQLPANLPLGKLQASTGGRDTAGCLTLPGDKSDKAATLSSTMLKGKEVAGSAPRLFASAKGKEVVDSSTISRRINTTKKACSLQELPAGNIGKMLVYKSGAIKLKLGDILYNVSPGVECSFSQDVVAINTAEKQCCQLGELGKRAVVTPDVDFLLDNLI</sequence>
<evidence type="ECO:0008006" key="8">
    <source>
        <dbReference type="Google" id="ProtNLM"/>
    </source>
</evidence>
<reference evidence="6 7" key="1">
    <citation type="journal article" date="2021" name="BMC Genomics">
        <title>Datura genome reveals duplications of psychoactive alkaloid biosynthetic genes and high mutation rate following tissue culture.</title>
        <authorList>
            <person name="Rajewski A."/>
            <person name="Carter-House D."/>
            <person name="Stajich J."/>
            <person name="Litt A."/>
        </authorList>
    </citation>
    <scope>NUCLEOTIDE SEQUENCE [LARGE SCALE GENOMIC DNA]</scope>
    <source>
        <strain evidence="6">AR-01</strain>
    </source>
</reference>
<protein>
    <recommendedName>
        <fullName evidence="8">DNA-directed RNA polymerase III subunit RPC4</fullName>
    </recommendedName>
</protein>
<evidence type="ECO:0000313" key="6">
    <source>
        <dbReference type="EMBL" id="MCD7450408.1"/>
    </source>
</evidence>
<dbReference type="Pfam" id="PF05132">
    <property type="entry name" value="RNA_pol_Rpc4"/>
    <property type="match status" value="1"/>
</dbReference>
<keyword evidence="7" id="KW-1185">Reference proteome</keyword>
<evidence type="ECO:0000256" key="1">
    <source>
        <dbReference type="ARBA" id="ARBA00004123"/>
    </source>
</evidence>
<keyword evidence="2" id="KW-0240">DNA-directed RNA polymerase</keyword>
<accession>A0ABS8RUA8</accession>
<feature type="compositionally biased region" description="Acidic residues" evidence="5">
    <location>
        <begin position="38"/>
        <end position="47"/>
    </location>
</feature>
<dbReference type="PANTHER" id="PTHR13408:SF0">
    <property type="entry name" value="DNA-DIRECTED RNA POLYMERASE III SUBUNIT RPC4"/>
    <property type="match status" value="1"/>
</dbReference>
<organism evidence="6 7">
    <name type="scientific">Datura stramonium</name>
    <name type="common">Jimsonweed</name>
    <name type="synonym">Common thornapple</name>
    <dbReference type="NCBI Taxonomy" id="4076"/>
    <lineage>
        <taxon>Eukaryota</taxon>
        <taxon>Viridiplantae</taxon>
        <taxon>Streptophyta</taxon>
        <taxon>Embryophyta</taxon>
        <taxon>Tracheophyta</taxon>
        <taxon>Spermatophyta</taxon>
        <taxon>Magnoliopsida</taxon>
        <taxon>eudicotyledons</taxon>
        <taxon>Gunneridae</taxon>
        <taxon>Pentapetalae</taxon>
        <taxon>asterids</taxon>
        <taxon>lamiids</taxon>
        <taxon>Solanales</taxon>
        <taxon>Solanaceae</taxon>
        <taxon>Solanoideae</taxon>
        <taxon>Datureae</taxon>
        <taxon>Datura</taxon>
    </lineage>
</organism>
<keyword evidence="3" id="KW-0804">Transcription</keyword>
<evidence type="ECO:0000256" key="4">
    <source>
        <dbReference type="ARBA" id="ARBA00023242"/>
    </source>
</evidence>
<dbReference type="Proteomes" id="UP000823775">
    <property type="component" value="Unassembled WGS sequence"/>
</dbReference>
<dbReference type="InterPro" id="IPR007811">
    <property type="entry name" value="RPC4"/>
</dbReference>
<evidence type="ECO:0000256" key="5">
    <source>
        <dbReference type="SAM" id="MobiDB-lite"/>
    </source>
</evidence>
<evidence type="ECO:0000313" key="7">
    <source>
        <dbReference type="Proteomes" id="UP000823775"/>
    </source>
</evidence>
<proteinExistence type="predicted"/>
<comment type="subcellular location">
    <subcellularLocation>
        <location evidence="1">Nucleus</location>
    </subcellularLocation>
</comment>
<name>A0ABS8RUA8_DATST</name>
<evidence type="ECO:0000256" key="3">
    <source>
        <dbReference type="ARBA" id="ARBA00023163"/>
    </source>
</evidence>